<reference evidence="2" key="2">
    <citation type="submission" date="2020-11" db="EMBL/GenBank/DDBJ databases">
        <authorList>
            <person name="McCartney M.A."/>
            <person name="Auch B."/>
            <person name="Kono T."/>
            <person name="Mallez S."/>
            <person name="Becker A."/>
            <person name="Gohl D.M."/>
            <person name="Silverstein K.A.T."/>
            <person name="Koren S."/>
            <person name="Bechman K.B."/>
            <person name="Herman A."/>
            <person name="Abrahante J.E."/>
            <person name="Garbe J."/>
        </authorList>
    </citation>
    <scope>NUCLEOTIDE SEQUENCE</scope>
    <source>
        <strain evidence="2">Duluth1</strain>
        <tissue evidence="2">Whole animal</tissue>
    </source>
</reference>
<dbReference type="EMBL" id="JAIWYP010000008">
    <property type="protein sequence ID" value="KAH3782010.1"/>
    <property type="molecule type" value="Genomic_DNA"/>
</dbReference>
<reference evidence="2" key="1">
    <citation type="journal article" date="2019" name="bioRxiv">
        <title>The Genome of the Zebra Mussel, Dreissena polymorpha: A Resource for Invasive Species Research.</title>
        <authorList>
            <person name="McCartney M.A."/>
            <person name="Auch B."/>
            <person name="Kono T."/>
            <person name="Mallez S."/>
            <person name="Zhang Y."/>
            <person name="Obille A."/>
            <person name="Becker A."/>
            <person name="Abrahante J.E."/>
            <person name="Garbe J."/>
            <person name="Badalamenti J.P."/>
            <person name="Herman A."/>
            <person name="Mangelson H."/>
            <person name="Liachko I."/>
            <person name="Sullivan S."/>
            <person name="Sone E.D."/>
            <person name="Koren S."/>
            <person name="Silverstein K.A.T."/>
            <person name="Beckman K.B."/>
            <person name="Gohl D.M."/>
        </authorList>
    </citation>
    <scope>NUCLEOTIDE SEQUENCE</scope>
    <source>
        <strain evidence="2">Duluth1</strain>
        <tissue evidence="2">Whole animal</tissue>
    </source>
</reference>
<name>A0A9D4EQ41_DREPO</name>
<evidence type="ECO:0000313" key="2">
    <source>
        <dbReference type="EMBL" id="KAH3782010.1"/>
    </source>
</evidence>
<sequence>MWLTVHHDVGTPSSEYSSSHGFGSVITVDSRVWREDFTGQDSMFIRVSTRFHCAARTRCHILGPD</sequence>
<organism evidence="2 3">
    <name type="scientific">Dreissena polymorpha</name>
    <name type="common">Zebra mussel</name>
    <name type="synonym">Mytilus polymorpha</name>
    <dbReference type="NCBI Taxonomy" id="45954"/>
    <lineage>
        <taxon>Eukaryota</taxon>
        <taxon>Metazoa</taxon>
        <taxon>Spiralia</taxon>
        <taxon>Lophotrochozoa</taxon>
        <taxon>Mollusca</taxon>
        <taxon>Bivalvia</taxon>
        <taxon>Autobranchia</taxon>
        <taxon>Heteroconchia</taxon>
        <taxon>Euheterodonta</taxon>
        <taxon>Imparidentia</taxon>
        <taxon>Neoheterodontei</taxon>
        <taxon>Myida</taxon>
        <taxon>Dreissenoidea</taxon>
        <taxon>Dreissenidae</taxon>
        <taxon>Dreissena</taxon>
    </lineage>
</organism>
<feature type="region of interest" description="Disordered" evidence="1">
    <location>
        <begin position="1"/>
        <end position="20"/>
    </location>
</feature>
<protein>
    <submittedName>
        <fullName evidence="2">Uncharacterized protein</fullName>
    </submittedName>
</protein>
<dbReference type="AlphaFoldDB" id="A0A9D4EQ41"/>
<evidence type="ECO:0000256" key="1">
    <source>
        <dbReference type="SAM" id="MobiDB-lite"/>
    </source>
</evidence>
<accession>A0A9D4EQ41</accession>
<evidence type="ECO:0000313" key="3">
    <source>
        <dbReference type="Proteomes" id="UP000828390"/>
    </source>
</evidence>
<comment type="caution">
    <text evidence="2">The sequence shown here is derived from an EMBL/GenBank/DDBJ whole genome shotgun (WGS) entry which is preliminary data.</text>
</comment>
<proteinExistence type="predicted"/>
<keyword evidence="3" id="KW-1185">Reference proteome</keyword>
<gene>
    <name evidence="2" type="ORF">DPMN_159921</name>
</gene>
<dbReference type="Proteomes" id="UP000828390">
    <property type="component" value="Unassembled WGS sequence"/>
</dbReference>